<proteinExistence type="predicted"/>
<sequence>MSDLRERVIAYNAEIKNALQTIVDALNQGQRKKLLRNAAVAAMLKRYGVEVRDGDGR</sequence>
<evidence type="ECO:0000313" key="1">
    <source>
        <dbReference type="EMBL" id="DAE06428.1"/>
    </source>
</evidence>
<dbReference type="EMBL" id="BK015437">
    <property type="protein sequence ID" value="DAE06428.1"/>
    <property type="molecule type" value="Genomic_DNA"/>
</dbReference>
<accession>A0A8S5PJS7</accession>
<name>A0A8S5PJS7_9CAUD</name>
<protein>
    <submittedName>
        <fullName evidence="1">Uncharacterized protein</fullName>
    </submittedName>
</protein>
<reference evidence="1" key="1">
    <citation type="journal article" date="2021" name="Proc. Natl. Acad. Sci. U.S.A.">
        <title>A Catalog of Tens of Thousands of Viruses from Human Metagenomes Reveals Hidden Associations with Chronic Diseases.</title>
        <authorList>
            <person name="Tisza M.J."/>
            <person name="Buck C.B."/>
        </authorList>
    </citation>
    <scope>NUCLEOTIDE SEQUENCE</scope>
    <source>
        <strain evidence="1">Ctb8j11</strain>
    </source>
</reference>
<organism evidence="1">
    <name type="scientific">Siphoviridae sp. ctb8j11</name>
    <dbReference type="NCBI Taxonomy" id="2825564"/>
    <lineage>
        <taxon>Viruses</taxon>
        <taxon>Duplodnaviria</taxon>
        <taxon>Heunggongvirae</taxon>
        <taxon>Uroviricota</taxon>
        <taxon>Caudoviricetes</taxon>
    </lineage>
</organism>